<evidence type="ECO:0000256" key="1">
    <source>
        <dbReference type="SAM" id="MobiDB-lite"/>
    </source>
</evidence>
<protein>
    <submittedName>
        <fullName evidence="3">Uncharacterized protein</fullName>
    </submittedName>
</protein>
<keyword evidence="2" id="KW-0732">Signal</keyword>
<reference evidence="3 4" key="1">
    <citation type="submission" date="2020-08" db="EMBL/GenBank/DDBJ databases">
        <title>Genomic Encyclopedia of Type Strains, Phase IV (KMG-IV): sequencing the most valuable type-strain genomes for metagenomic binning, comparative biology and taxonomic classification.</title>
        <authorList>
            <person name="Goeker M."/>
        </authorList>
    </citation>
    <scope>NUCLEOTIDE SEQUENCE [LARGE SCALE GENOMIC DNA]</scope>
    <source>
        <strain evidence="3 4">DSM 27244</strain>
    </source>
</reference>
<accession>A0A7W9EJ62</accession>
<feature type="region of interest" description="Disordered" evidence="1">
    <location>
        <begin position="46"/>
        <end position="95"/>
    </location>
</feature>
<evidence type="ECO:0000256" key="2">
    <source>
        <dbReference type="SAM" id="SignalP"/>
    </source>
</evidence>
<sequence length="124" mass="13019">MAALVSVAMGMMLAGGLAADGPPSALSATRLPTILDLRLTTAEPRAPRLPRLTAEPLPLDLLPGDRPTSELCADTTERPRLPGTPVKARMSMRLDDGRDSMRPAFALGGLGGALMRMTDALLDD</sequence>
<dbReference type="AlphaFoldDB" id="A0A7W9EJ62"/>
<evidence type="ECO:0000313" key="4">
    <source>
        <dbReference type="Proteomes" id="UP000557739"/>
    </source>
</evidence>
<gene>
    <name evidence="3" type="ORF">FHR19_002085</name>
</gene>
<evidence type="ECO:0000313" key="3">
    <source>
        <dbReference type="EMBL" id="MBB5698730.1"/>
    </source>
</evidence>
<dbReference type="EMBL" id="JACIJJ010000003">
    <property type="protein sequence ID" value="MBB5698730.1"/>
    <property type="molecule type" value="Genomic_DNA"/>
</dbReference>
<organism evidence="3 4">
    <name type="scientific">Sphingomonas yantingensis</name>
    <dbReference type="NCBI Taxonomy" id="1241761"/>
    <lineage>
        <taxon>Bacteria</taxon>
        <taxon>Pseudomonadati</taxon>
        <taxon>Pseudomonadota</taxon>
        <taxon>Alphaproteobacteria</taxon>
        <taxon>Sphingomonadales</taxon>
        <taxon>Sphingomonadaceae</taxon>
        <taxon>Sphingomonas</taxon>
    </lineage>
</organism>
<feature type="chain" id="PRO_5031445756" evidence="2">
    <location>
        <begin position="20"/>
        <end position="124"/>
    </location>
</feature>
<keyword evidence="4" id="KW-1185">Reference proteome</keyword>
<name>A0A7W9EJ62_9SPHN</name>
<comment type="caution">
    <text evidence="3">The sequence shown here is derived from an EMBL/GenBank/DDBJ whole genome shotgun (WGS) entry which is preliminary data.</text>
</comment>
<feature type="compositionally biased region" description="Low complexity" evidence="1">
    <location>
        <begin position="56"/>
        <end position="66"/>
    </location>
</feature>
<dbReference type="Proteomes" id="UP000557739">
    <property type="component" value="Unassembled WGS sequence"/>
</dbReference>
<proteinExistence type="predicted"/>
<dbReference type="RefSeq" id="WP_184027896.1">
    <property type="nucleotide sequence ID" value="NZ_JACIJJ010000003.1"/>
</dbReference>
<feature type="signal peptide" evidence="2">
    <location>
        <begin position="1"/>
        <end position="19"/>
    </location>
</feature>